<dbReference type="CDD" id="cd06124">
    <property type="entry name" value="cupin_NimR-like_N"/>
    <property type="match status" value="1"/>
</dbReference>
<gene>
    <name evidence="5" type="ordered locus">FraEuI1c_2055</name>
</gene>
<evidence type="ECO:0000256" key="3">
    <source>
        <dbReference type="ARBA" id="ARBA00023163"/>
    </source>
</evidence>
<dbReference type="PROSITE" id="PS00041">
    <property type="entry name" value="HTH_ARAC_FAMILY_1"/>
    <property type="match status" value="1"/>
</dbReference>
<dbReference type="PROSITE" id="PS01124">
    <property type="entry name" value="HTH_ARAC_FAMILY_2"/>
    <property type="match status" value="1"/>
</dbReference>
<dbReference type="Pfam" id="PF12833">
    <property type="entry name" value="HTH_18"/>
    <property type="match status" value="1"/>
</dbReference>
<dbReference type="SUPFAM" id="SSF46689">
    <property type="entry name" value="Homeodomain-like"/>
    <property type="match status" value="1"/>
</dbReference>
<dbReference type="Gene3D" id="2.60.120.10">
    <property type="entry name" value="Jelly Rolls"/>
    <property type="match status" value="1"/>
</dbReference>
<keyword evidence="3" id="KW-0804">Transcription</keyword>
<protein>
    <submittedName>
        <fullName evidence="5">Transcriptional regulator, AraC family</fullName>
    </submittedName>
</protein>
<evidence type="ECO:0000256" key="2">
    <source>
        <dbReference type="ARBA" id="ARBA00023125"/>
    </source>
</evidence>
<dbReference type="SMART" id="SM00342">
    <property type="entry name" value="HTH_ARAC"/>
    <property type="match status" value="1"/>
</dbReference>
<dbReference type="HOGENOM" id="CLU_000445_87_1_11"/>
<dbReference type="PANTHER" id="PTHR11019:SF159">
    <property type="entry name" value="TRANSCRIPTIONAL REGULATOR-RELATED"/>
    <property type="match status" value="1"/>
</dbReference>
<dbReference type="InterPro" id="IPR018062">
    <property type="entry name" value="HTH_AraC-typ_CS"/>
</dbReference>
<dbReference type="eggNOG" id="COG2207">
    <property type="taxonomic scope" value="Bacteria"/>
</dbReference>
<organism evidence="5 6">
    <name type="scientific">Pseudofrankia inefficax (strain DSM 45817 / CECT 9037 / DDB 130130 / EuI1c)</name>
    <name type="common">Frankia inefficax</name>
    <dbReference type="NCBI Taxonomy" id="298654"/>
    <lineage>
        <taxon>Bacteria</taxon>
        <taxon>Bacillati</taxon>
        <taxon>Actinomycetota</taxon>
        <taxon>Actinomycetes</taxon>
        <taxon>Frankiales</taxon>
        <taxon>Frankiaceae</taxon>
        <taxon>Pseudofrankia</taxon>
    </lineage>
</organism>
<dbReference type="EMBL" id="CP002299">
    <property type="protein sequence ID" value="ADP80105.1"/>
    <property type="molecule type" value="Genomic_DNA"/>
</dbReference>
<dbReference type="InterPro" id="IPR014710">
    <property type="entry name" value="RmlC-like_jellyroll"/>
</dbReference>
<dbReference type="AlphaFoldDB" id="E3IV85"/>
<dbReference type="Pfam" id="PF02311">
    <property type="entry name" value="AraC_binding"/>
    <property type="match status" value="1"/>
</dbReference>
<keyword evidence="1" id="KW-0805">Transcription regulation</keyword>
<dbReference type="InterPro" id="IPR009057">
    <property type="entry name" value="Homeodomain-like_sf"/>
</dbReference>
<dbReference type="Proteomes" id="UP000002484">
    <property type="component" value="Chromosome"/>
</dbReference>
<evidence type="ECO:0000256" key="1">
    <source>
        <dbReference type="ARBA" id="ARBA00023015"/>
    </source>
</evidence>
<dbReference type="GO" id="GO:0043565">
    <property type="term" value="F:sequence-specific DNA binding"/>
    <property type="evidence" value="ECO:0007669"/>
    <property type="project" value="InterPro"/>
</dbReference>
<accession>E3IV85</accession>
<dbReference type="PRINTS" id="PR00032">
    <property type="entry name" value="HTHARAC"/>
</dbReference>
<evidence type="ECO:0000313" key="5">
    <source>
        <dbReference type="EMBL" id="ADP80105.1"/>
    </source>
</evidence>
<evidence type="ECO:0000313" key="6">
    <source>
        <dbReference type="Proteomes" id="UP000002484"/>
    </source>
</evidence>
<dbReference type="InParanoid" id="E3IV85"/>
<dbReference type="KEGG" id="fri:FraEuI1c_2055"/>
<dbReference type="SUPFAM" id="SSF51182">
    <property type="entry name" value="RmlC-like cupins"/>
    <property type="match status" value="1"/>
</dbReference>
<dbReference type="OrthoDB" id="2039152at2"/>
<keyword evidence="2" id="KW-0238">DNA-binding</keyword>
<keyword evidence="6" id="KW-1185">Reference proteome</keyword>
<dbReference type="InterPro" id="IPR020449">
    <property type="entry name" value="Tscrpt_reg_AraC-type_HTH"/>
</dbReference>
<dbReference type="InterPro" id="IPR003313">
    <property type="entry name" value="AraC-bd"/>
</dbReference>
<sequence length="322" mass="34405">MSVSARSARNPAETANLAAPVTVPDHTGTLRIDGAALPSEVDLIGVHIGAIDLRRGGDALGGGYMYEGERLVTPWHSHDLHQIEYAMSGVVEVETAGGRYLLPPQQAAWLPAGLSHQATMNTAVRTVSVMFDPRIVPRPGDRARIVAVSPLIREMILYALRWPIARTESDDVSDGFFRTLAHLVAEAIDHEAPLSLPTSADPLVAAAMAHTRENLGTVTAATVSRAIGVSERTLRRQFAAELGMSWRAYLLQARLLRAMALLAEPGPSVLDVSLAVGFENVSAFARAFALRVGETPSAYRRRVAADPKPIGGPAPREPLPAG</sequence>
<dbReference type="InterPro" id="IPR011051">
    <property type="entry name" value="RmlC_Cupin_sf"/>
</dbReference>
<proteinExistence type="predicted"/>
<dbReference type="PANTHER" id="PTHR11019">
    <property type="entry name" value="HTH-TYPE TRANSCRIPTIONAL REGULATOR NIMR"/>
    <property type="match status" value="1"/>
</dbReference>
<evidence type="ECO:0000259" key="4">
    <source>
        <dbReference type="PROSITE" id="PS01124"/>
    </source>
</evidence>
<name>E3IV85_PSEI1</name>
<dbReference type="GO" id="GO:0003700">
    <property type="term" value="F:DNA-binding transcription factor activity"/>
    <property type="evidence" value="ECO:0007669"/>
    <property type="project" value="InterPro"/>
</dbReference>
<dbReference type="STRING" id="298654.FraEuI1c_2055"/>
<feature type="domain" description="HTH araC/xylS-type" evidence="4">
    <location>
        <begin position="201"/>
        <end position="302"/>
    </location>
</feature>
<dbReference type="InterPro" id="IPR018060">
    <property type="entry name" value="HTH_AraC"/>
</dbReference>
<reference evidence="5 6" key="1">
    <citation type="submission" date="2010-10" db="EMBL/GenBank/DDBJ databases">
        <title>Complete sequence of Frankia sp. EuI1c.</title>
        <authorList>
            <consortium name="US DOE Joint Genome Institute"/>
            <person name="Lucas S."/>
            <person name="Copeland A."/>
            <person name="Lapidus A."/>
            <person name="Cheng J.-F."/>
            <person name="Bruce D."/>
            <person name="Goodwin L."/>
            <person name="Pitluck S."/>
            <person name="Chertkov O."/>
            <person name="Detter J.C."/>
            <person name="Han C."/>
            <person name="Tapia R."/>
            <person name="Land M."/>
            <person name="Hauser L."/>
            <person name="Jeffries C."/>
            <person name="Kyrpides N."/>
            <person name="Ivanova N."/>
            <person name="Mikhailova N."/>
            <person name="Beauchemin N."/>
            <person name="Sen A."/>
            <person name="Sur S.A."/>
            <person name="Gtari M."/>
            <person name="Wall L."/>
            <person name="Tisa L."/>
            <person name="Woyke T."/>
        </authorList>
    </citation>
    <scope>NUCLEOTIDE SEQUENCE [LARGE SCALE GENOMIC DNA]</scope>
    <source>
        <strain evidence="6">DSM 45817 / CECT 9037 / EuI1c</strain>
    </source>
</reference>
<dbReference type="Gene3D" id="1.10.10.60">
    <property type="entry name" value="Homeodomain-like"/>
    <property type="match status" value="1"/>
</dbReference>